<evidence type="ECO:0000313" key="3">
    <source>
        <dbReference type="Proteomes" id="UP001274830"/>
    </source>
</evidence>
<evidence type="ECO:0000313" key="2">
    <source>
        <dbReference type="EMBL" id="KAK3674889.1"/>
    </source>
</evidence>
<keyword evidence="3" id="KW-1185">Reference proteome</keyword>
<feature type="compositionally biased region" description="Basic and acidic residues" evidence="1">
    <location>
        <begin position="108"/>
        <end position="122"/>
    </location>
</feature>
<protein>
    <submittedName>
        <fullName evidence="2">Uncharacterized protein</fullName>
    </submittedName>
</protein>
<feature type="compositionally biased region" description="Basic and acidic residues" evidence="1">
    <location>
        <begin position="413"/>
        <end position="422"/>
    </location>
</feature>
<feature type="compositionally biased region" description="Polar residues" evidence="1">
    <location>
        <begin position="1"/>
        <end position="10"/>
    </location>
</feature>
<feature type="region of interest" description="Disordered" evidence="1">
    <location>
        <begin position="1"/>
        <end position="503"/>
    </location>
</feature>
<feature type="compositionally biased region" description="Low complexity" evidence="1">
    <location>
        <begin position="243"/>
        <end position="277"/>
    </location>
</feature>
<dbReference type="AlphaFoldDB" id="A0AAE0WN57"/>
<feature type="compositionally biased region" description="Basic and acidic residues" evidence="1">
    <location>
        <begin position="443"/>
        <end position="462"/>
    </location>
</feature>
<proteinExistence type="predicted"/>
<dbReference type="EMBL" id="JAUTXT010000017">
    <property type="protein sequence ID" value="KAK3674889.1"/>
    <property type="molecule type" value="Genomic_DNA"/>
</dbReference>
<sequence length="503" mass="52463">MSTERSSSAVRNLRSLFENKAPEQSPDTRGRSPSHHLTESSPSRPASKVRASFVSVVPPTAAMASSAEEAGVGSGMAELKRESSAGLRRGSFSENDGELEGLLQLKKTVSEEAERRQRDPKVAESIPEHVAFSAATTPNVKASMNGEEEQHIEESPLADKVDKEPAHPDKPVTAAEEEPGTMKPADMSSEAVVSGGKALPPVAEDMRKGNEPKVQKSDEAPTTKALDSAVEETKKPATSKPTPVSIKAPAKAASSSVKSPAKATTPPKPAETSTKPTQLAKKASRSSLTAPTAASVARAAGQDKPSSKPAQPPMPKRDATKPIDLPSRLTAPTAASRARHEPASTTTSAPSNKQSTTSRPKPSTSSTRPTPRTSFARPESRSSHTSKKPPTSAPTEGSFLERMMRPTAASANKTHEKPEVKSPPRGGSKTAAVKAKVNGIGGKKHDSASEPGKESTHGEADGHSAMNGNGNCDAVGNETPIPASGERNGALRATPAFGEDTIR</sequence>
<dbReference type="Proteomes" id="UP001274830">
    <property type="component" value="Unassembled WGS sequence"/>
</dbReference>
<feature type="compositionally biased region" description="Low complexity" evidence="1">
    <location>
        <begin position="290"/>
        <end position="300"/>
    </location>
</feature>
<name>A0AAE0WN57_9PEZI</name>
<evidence type="ECO:0000256" key="1">
    <source>
        <dbReference type="SAM" id="MobiDB-lite"/>
    </source>
</evidence>
<reference evidence="2" key="1">
    <citation type="submission" date="2023-07" db="EMBL/GenBank/DDBJ databases">
        <title>Black Yeasts Isolated from many extreme environments.</title>
        <authorList>
            <person name="Coleine C."/>
            <person name="Stajich J.E."/>
            <person name="Selbmann L."/>
        </authorList>
    </citation>
    <scope>NUCLEOTIDE SEQUENCE</scope>
    <source>
        <strain evidence="2">CCFEE 5485</strain>
    </source>
</reference>
<feature type="compositionally biased region" description="Polar residues" evidence="1">
    <location>
        <begin position="343"/>
        <end position="354"/>
    </location>
</feature>
<feature type="compositionally biased region" description="Low complexity" evidence="1">
    <location>
        <begin position="355"/>
        <end position="374"/>
    </location>
</feature>
<accession>A0AAE0WN57</accession>
<feature type="compositionally biased region" description="Basic and acidic residues" evidence="1">
    <location>
        <begin position="148"/>
        <end position="170"/>
    </location>
</feature>
<gene>
    <name evidence="2" type="ORF">LTR78_005233</name>
</gene>
<comment type="caution">
    <text evidence="2">The sequence shown here is derived from an EMBL/GenBank/DDBJ whole genome shotgun (WGS) entry which is preliminary data.</text>
</comment>
<organism evidence="2 3">
    <name type="scientific">Recurvomyces mirabilis</name>
    <dbReference type="NCBI Taxonomy" id="574656"/>
    <lineage>
        <taxon>Eukaryota</taxon>
        <taxon>Fungi</taxon>
        <taxon>Dikarya</taxon>
        <taxon>Ascomycota</taxon>
        <taxon>Pezizomycotina</taxon>
        <taxon>Dothideomycetes</taxon>
        <taxon>Dothideomycetidae</taxon>
        <taxon>Mycosphaerellales</taxon>
        <taxon>Teratosphaeriaceae</taxon>
        <taxon>Recurvomyces</taxon>
    </lineage>
</organism>
<feature type="compositionally biased region" description="Basic and acidic residues" evidence="1">
    <location>
        <begin position="204"/>
        <end position="221"/>
    </location>
</feature>